<evidence type="ECO:0000313" key="3">
    <source>
        <dbReference type="Proteomes" id="UP001157946"/>
    </source>
</evidence>
<gene>
    <name evidence="2" type="ORF">SAMN06265361_10134</name>
</gene>
<sequence>MKHWHIWLLVSLLIISGCTLWGNEPVPSTQGRLVEQGKIIYKDPIYYESGEYYDLKPSDLQPLPYSRITKPNPSLMEAKKILRDLTSTYLYMYPEVQIIDLDNNNQPEVVGFFENIANFDENGAMRIYVAKYKNKKWVLEQGYLFVDIFCKNRRFFKGKLTANKHAIFLACENNKHEKWTYYIVTLKNGKPVFLAEDVPSPSWAVNAPQAEDEPYSDLLGSHVPVFPKDINQDGIMEIPGLHFPMEYKSGIPLMEKTDQPPQVAWYQVRPNNTFTLVKTTPYDVSKEVGKIKQPSHLFDRYLPENLVINTPAYQKVLSELAKLKQEPVRLATFQKGLEVGSHILIEGALKETSPHFRGLQAGQDLLIIRSGKTYALMRFGNYAFAIDQNGDTQSLSALNNINVLKPLTQQNPFPYTDDPGYNSLLDSPELFYAHLEKFINTFSQKKLEASNKGNYEIVQDLIAWDSPAEKEVKKAITNTRGKKEAPMKLLKAKIDRHSHVILNKSQHSIRVLEEYQLAQLGNTTKIKLTNNYILSMDAFGFKVIQLGRVW</sequence>
<name>A0AA46ACL5_9BACL</name>
<dbReference type="AlphaFoldDB" id="A0AA46ACL5"/>
<accession>A0AA46ACL5</accession>
<proteinExistence type="predicted"/>
<evidence type="ECO:0000313" key="2">
    <source>
        <dbReference type="EMBL" id="SMP00258.1"/>
    </source>
</evidence>
<dbReference type="RefSeq" id="WP_284723792.1">
    <property type="nucleotide sequence ID" value="NZ_FXTU01000001.1"/>
</dbReference>
<comment type="caution">
    <text evidence="2">The sequence shown here is derived from an EMBL/GenBank/DDBJ whole genome shotgun (WGS) entry which is preliminary data.</text>
</comment>
<protein>
    <recommendedName>
        <fullName evidence="1">TcaA protein NTF2-like domain-containing protein</fullName>
    </recommendedName>
</protein>
<keyword evidence="3" id="KW-1185">Reference proteome</keyword>
<dbReference type="EMBL" id="FXTU01000001">
    <property type="protein sequence ID" value="SMP00258.1"/>
    <property type="molecule type" value="Genomic_DNA"/>
</dbReference>
<dbReference type="PROSITE" id="PS51257">
    <property type="entry name" value="PROKAR_LIPOPROTEIN"/>
    <property type="match status" value="1"/>
</dbReference>
<reference evidence="2" key="1">
    <citation type="submission" date="2017-05" db="EMBL/GenBank/DDBJ databases">
        <authorList>
            <person name="Varghese N."/>
            <person name="Submissions S."/>
        </authorList>
    </citation>
    <scope>NUCLEOTIDE SEQUENCE</scope>
    <source>
        <strain evidence="2">DSM 45262</strain>
    </source>
</reference>
<dbReference type="InterPro" id="IPR054528">
    <property type="entry name" value="TcaA_5th"/>
</dbReference>
<dbReference type="Pfam" id="PF22819">
    <property type="entry name" value="TcaA_5th"/>
    <property type="match status" value="1"/>
</dbReference>
<dbReference type="Proteomes" id="UP001157946">
    <property type="component" value="Unassembled WGS sequence"/>
</dbReference>
<organism evidence="2 3">
    <name type="scientific">Laceyella tengchongensis</name>
    <dbReference type="NCBI Taxonomy" id="574699"/>
    <lineage>
        <taxon>Bacteria</taxon>
        <taxon>Bacillati</taxon>
        <taxon>Bacillota</taxon>
        <taxon>Bacilli</taxon>
        <taxon>Bacillales</taxon>
        <taxon>Thermoactinomycetaceae</taxon>
        <taxon>Laceyella</taxon>
    </lineage>
</organism>
<feature type="domain" description="TcaA protein NTF2-like" evidence="1">
    <location>
        <begin position="434"/>
        <end position="546"/>
    </location>
</feature>
<evidence type="ECO:0000259" key="1">
    <source>
        <dbReference type="Pfam" id="PF22819"/>
    </source>
</evidence>